<name>A0ABD3NUA1_9STRA</name>
<evidence type="ECO:0000256" key="5">
    <source>
        <dbReference type="ARBA" id="ARBA00022786"/>
    </source>
</evidence>
<evidence type="ECO:0000256" key="1">
    <source>
        <dbReference type="ARBA" id="ARBA00000707"/>
    </source>
</evidence>
<proteinExistence type="inferred from homology"/>
<feature type="region of interest" description="Disordered" evidence="8">
    <location>
        <begin position="73"/>
        <end position="92"/>
    </location>
</feature>
<comment type="caution">
    <text evidence="10">The sequence shown here is derived from an EMBL/GenBank/DDBJ whole genome shotgun (WGS) entry which is preliminary data.</text>
</comment>
<feature type="domain" description="USP" evidence="9">
    <location>
        <begin position="1"/>
        <end position="239"/>
    </location>
</feature>
<gene>
    <name evidence="10" type="ORF">ACHAW5_005981</name>
</gene>
<dbReference type="PANTHER" id="PTHR24006">
    <property type="entry name" value="UBIQUITIN CARBOXYL-TERMINAL HYDROLASE"/>
    <property type="match status" value="1"/>
</dbReference>
<protein>
    <recommendedName>
        <fullName evidence="3">ubiquitinyl hydrolase 1</fullName>
        <ecNumber evidence="3">3.4.19.12</ecNumber>
    </recommendedName>
</protein>
<dbReference type="EMBL" id="JALLAZ020001168">
    <property type="protein sequence ID" value="KAL3779374.1"/>
    <property type="molecule type" value="Genomic_DNA"/>
</dbReference>
<comment type="catalytic activity">
    <reaction evidence="1">
        <text>Thiol-dependent hydrolysis of ester, thioester, amide, peptide and isopeptide bonds formed by the C-terminal Gly of ubiquitin (a 76-residue protein attached to proteins as an intracellular targeting signal).</text>
        <dbReference type="EC" id="3.4.19.12"/>
    </reaction>
</comment>
<evidence type="ECO:0000256" key="3">
    <source>
        <dbReference type="ARBA" id="ARBA00012759"/>
    </source>
</evidence>
<evidence type="ECO:0000256" key="7">
    <source>
        <dbReference type="ARBA" id="ARBA00022807"/>
    </source>
</evidence>
<dbReference type="SUPFAM" id="SSF54001">
    <property type="entry name" value="Cysteine proteinases"/>
    <property type="match status" value="1"/>
</dbReference>
<dbReference type="GO" id="GO:0006508">
    <property type="term" value="P:proteolysis"/>
    <property type="evidence" value="ECO:0007669"/>
    <property type="project" value="UniProtKB-KW"/>
</dbReference>
<dbReference type="PANTHER" id="PTHR24006:SF888">
    <property type="entry name" value="UBIQUITIN CARBOXYL-TERMINAL HYDROLASE 30"/>
    <property type="match status" value="1"/>
</dbReference>
<evidence type="ECO:0000256" key="6">
    <source>
        <dbReference type="ARBA" id="ARBA00022801"/>
    </source>
</evidence>
<keyword evidence="5" id="KW-0833">Ubl conjugation pathway</keyword>
<accession>A0ABD3NUA1</accession>
<organism evidence="10 11">
    <name type="scientific">Stephanodiscus triporus</name>
    <dbReference type="NCBI Taxonomy" id="2934178"/>
    <lineage>
        <taxon>Eukaryota</taxon>
        <taxon>Sar</taxon>
        <taxon>Stramenopiles</taxon>
        <taxon>Ochrophyta</taxon>
        <taxon>Bacillariophyta</taxon>
        <taxon>Coscinodiscophyceae</taxon>
        <taxon>Thalassiosirophycidae</taxon>
        <taxon>Stephanodiscales</taxon>
        <taxon>Stephanodiscaceae</taxon>
        <taxon>Stephanodiscus</taxon>
    </lineage>
</organism>
<dbReference type="EC" id="3.4.19.12" evidence="3"/>
<dbReference type="InterPro" id="IPR001394">
    <property type="entry name" value="Peptidase_C19_UCH"/>
</dbReference>
<keyword evidence="11" id="KW-1185">Reference proteome</keyword>
<dbReference type="AlphaFoldDB" id="A0ABD3NUA1"/>
<dbReference type="GO" id="GO:0004843">
    <property type="term" value="F:cysteine-type deubiquitinase activity"/>
    <property type="evidence" value="ECO:0007669"/>
    <property type="project" value="UniProtKB-EC"/>
</dbReference>
<keyword evidence="6" id="KW-0378">Hydrolase</keyword>
<dbReference type="PROSITE" id="PS50235">
    <property type="entry name" value="USP_3"/>
    <property type="match status" value="1"/>
</dbReference>
<dbReference type="Proteomes" id="UP001530315">
    <property type="component" value="Unassembled WGS sequence"/>
</dbReference>
<dbReference type="InterPro" id="IPR028889">
    <property type="entry name" value="USP"/>
</dbReference>
<dbReference type="PROSITE" id="PS00973">
    <property type="entry name" value="USP_2"/>
    <property type="match status" value="1"/>
</dbReference>
<evidence type="ECO:0000313" key="10">
    <source>
        <dbReference type="EMBL" id="KAL3779374.1"/>
    </source>
</evidence>
<dbReference type="InterPro" id="IPR038765">
    <property type="entry name" value="Papain-like_cys_pep_sf"/>
</dbReference>
<keyword evidence="7" id="KW-0788">Thiol protease</keyword>
<evidence type="ECO:0000256" key="2">
    <source>
        <dbReference type="ARBA" id="ARBA00009085"/>
    </source>
</evidence>
<dbReference type="InterPro" id="IPR050164">
    <property type="entry name" value="Peptidase_C19"/>
</dbReference>
<keyword evidence="4" id="KW-0645">Protease</keyword>
<evidence type="ECO:0000256" key="4">
    <source>
        <dbReference type="ARBA" id="ARBA00022670"/>
    </source>
</evidence>
<evidence type="ECO:0000256" key="8">
    <source>
        <dbReference type="SAM" id="MobiDB-lite"/>
    </source>
</evidence>
<evidence type="ECO:0000313" key="11">
    <source>
        <dbReference type="Proteomes" id="UP001530315"/>
    </source>
</evidence>
<dbReference type="CDD" id="cd02257">
    <property type="entry name" value="Peptidase_C19"/>
    <property type="match status" value="1"/>
</dbReference>
<dbReference type="Pfam" id="PF00443">
    <property type="entry name" value="UCH"/>
    <property type="match status" value="1"/>
</dbReference>
<comment type="similarity">
    <text evidence="2">Belongs to the peptidase C19 family.</text>
</comment>
<reference evidence="10 11" key="1">
    <citation type="submission" date="2024-10" db="EMBL/GenBank/DDBJ databases">
        <title>Updated reference genomes for cyclostephanoid diatoms.</title>
        <authorList>
            <person name="Roberts W.R."/>
            <person name="Alverson A.J."/>
        </authorList>
    </citation>
    <scope>NUCLEOTIDE SEQUENCE [LARGE SCALE GENOMIC DNA]</scope>
    <source>
        <strain evidence="10 11">AJA276-08</strain>
    </source>
</reference>
<dbReference type="InterPro" id="IPR018200">
    <property type="entry name" value="USP_CS"/>
</dbReference>
<evidence type="ECO:0000259" key="9">
    <source>
        <dbReference type="PROSITE" id="PS50235"/>
    </source>
</evidence>
<sequence length="246" mass="27764">MRRAEELEEEATILDGAISSIGRRCGRGGVVGEGADTADVVALVRESHRIRRKIAILKALDPDADDEDYVLDCEDDDDGDSQRGNESAVGGPTSRIVPVRGDAFRASLLMRPPEVLCIHIQRRHYDPSSRRMLKVTRHVRFGERLDLGPYCAYGEASFEEDGRIPAATPQSYYRARTIPYRLMSVIEHLGDAFGGHYQTYRRLDSKRNEWVLISDESVASRTWNEVRRCQAYMLFYVAASPKNEPS</sequence>
<dbReference type="Gene3D" id="3.90.70.10">
    <property type="entry name" value="Cysteine proteinases"/>
    <property type="match status" value="1"/>
</dbReference>